<keyword evidence="9 13" id="KW-0653">Protein transport</keyword>
<dbReference type="EC" id="7.4.2.8" evidence="13"/>
<dbReference type="InterPro" id="IPR036266">
    <property type="entry name" value="SecA_Wing/Scaffold_sf"/>
</dbReference>
<comment type="similarity">
    <text evidence="2 13">Belongs to the SecA family.</text>
</comment>
<evidence type="ECO:0000256" key="12">
    <source>
        <dbReference type="ARBA" id="ARBA00023136"/>
    </source>
</evidence>
<comment type="function">
    <text evidence="13">Part of the Sec protein translocase complex. Interacts with the SecYEG preprotein conducting channel. Has a central role in coupling the hydrolysis of ATP to the transfer of proteins into and across the cell membrane, serving as an ATP-driven molecular motor driving the stepwise translocation of polypeptide chains across the membrane.</text>
</comment>
<dbReference type="PROSITE" id="PS51192">
    <property type="entry name" value="HELICASE_ATP_BIND_1"/>
    <property type="match status" value="1"/>
</dbReference>
<dbReference type="Gene3D" id="1.10.3060.10">
    <property type="entry name" value="Helical scaffold and wing domains of SecA"/>
    <property type="match status" value="1"/>
</dbReference>
<feature type="binding site" evidence="13">
    <location>
        <begin position="198"/>
        <end position="202"/>
    </location>
    <ligand>
        <name>ATP</name>
        <dbReference type="ChEBI" id="CHEBI:30616"/>
    </ligand>
</feature>
<dbReference type="GO" id="GO:0008564">
    <property type="term" value="F:protein-exporting ATPase activity"/>
    <property type="evidence" value="ECO:0007669"/>
    <property type="project" value="UniProtKB-EC"/>
</dbReference>
<keyword evidence="4 13" id="KW-1003">Cell membrane</keyword>
<evidence type="ECO:0000259" key="17">
    <source>
        <dbReference type="PROSITE" id="PS51194"/>
    </source>
</evidence>
<evidence type="ECO:0000256" key="14">
    <source>
        <dbReference type="SAM" id="Coils"/>
    </source>
</evidence>
<evidence type="ECO:0000313" key="19">
    <source>
        <dbReference type="EMBL" id="SMD42967.1"/>
    </source>
</evidence>
<feature type="compositionally biased region" description="Basic and acidic residues" evidence="15">
    <location>
        <begin position="1039"/>
        <end position="1053"/>
    </location>
</feature>
<dbReference type="InterPro" id="IPR001650">
    <property type="entry name" value="Helicase_C-like"/>
</dbReference>
<proteinExistence type="inferred from homology"/>
<dbReference type="FunFam" id="3.40.50.300:FF:000694">
    <property type="entry name" value="Preprotein translocase subunit SecA"/>
    <property type="match status" value="1"/>
</dbReference>
<dbReference type="PANTHER" id="PTHR30612">
    <property type="entry name" value="SECA INNER MEMBRANE COMPONENT OF SEC PROTEIN SECRETION SYSTEM"/>
    <property type="match status" value="1"/>
</dbReference>
<gene>
    <name evidence="13" type="primary">secA</name>
    <name evidence="19" type="ORF">SAMN00777080_1538</name>
</gene>
<dbReference type="OrthoDB" id="9805579at2"/>
<evidence type="ECO:0000256" key="8">
    <source>
        <dbReference type="ARBA" id="ARBA00022840"/>
    </source>
</evidence>
<dbReference type="FunFam" id="3.40.50.300:FF:000246">
    <property type="entry name" value="Preprotein translocase subunit SecA"/>
    <property type="match status" value="1"/>
</dbReference>
<evidence type="ECO:0000256" key="9">
    <source>
        <dbReference type="ARBA" id="ARBA00022927"/>
    </source>
</evidence>
<feature type="coiled-coil region" evidence="14">
    <location>
        <begin position="31"/>
        <end position="106"/>
    </location>
</feature>
<evidence type="ECO:0000256" key="13">
    <source>
        <dbReference type="HAMAP-Rule" id="MF_01382"/>
    </source>
</evidence>
<dbReference type="Pfam" id="PF01043">
    <property type="entry name" value="SecA_PP_bind"/>
    <property type="match status" value="1"/>
</dbReference>
<protein>
    <recommendedName>
        <fullName evidence="13">Protein translocase subunit SecA</fullName>
        <ecNumber evidence="13">7.4.2.8</ecNumber>
    </recommendedName>
</protein>
<dbReference type="GO" id="GO:0005886">
    <property type="term" value="C:plasma membrane"/>
    <property type="evidence" value="ECO:0007669"/>
    <property type="project" value="UniProtKB-SubCell"/>
</dbReference>
<dbReference type="GO" id="GO:0031522">
    <property type="term" value="C:cell envelope Sec protein transport complex"/>
    <property type="evidence" value="ECO:0007669"/>
    <property type="project" value="TreeGrafter"/>
</dbReference>
<dbReference type="GO" id="GO:0005524">
    <property type="term" value="F:ATP binding"/>
    <property type="evidence" value="ECO:0007669"/>
    <property type="project" value="UniProtKB-UniRule"/>
</dbReference>
<feature type="region of interest" description="Disordered" evidence="15">
    <location>
        <begin position="1028"/>
        <end position="1076"/>
    </location>
</feature>
<feature type="compositionally biased region" description="Polar residues" evidence="15">
    <location>
        <begin position="1028"/>
        <end position="1038"/>
    </location>
</feature>
<evidence type="ECO:0000256" key="6">
    <source>
        <dbReference type="ARBA" id="ARBA00022519"/>
    </source>
</evidence>
<evidence type="ECO:0000259" key="16">
    <source>
        <dbReference type="PROSITE" id="PS51192"/>
    </source>
</evidence>
<feature type="domain" description="Helicase C-terminal" evidence="17">
    <location>
        <begin position="615"/>
        <end position="791"/>
    </location>
</feature>
<dbReference type="SUPFAM" id="SSF81886">
    <property type="entry name" value="Helical scaffold and wing domains of SecA"/>
    <property type="match status" value="1"/>
</dbReference>
<keyword evidence="12 13" id="KW-0472">Membrane</keyword>
<dbReference type="PROSITE" id="PS01312">
    <property type="entry name" value="SECA"/>
    <property type="match status" value="1"/>
</dbReference>
<evidence type="ECO:0000256" key="11">
    <source>
        <dbReference type="ARBA" id="ARBA00023010"/>
    </source>
</evidence>
<dbReference type="Pfam" id="PF21090">
    <property type="entry name" value="P-loop_SecA"/>
    <property type="match status" value="2"/>
</dbReference>
<dbReference type="NCBIfam" id="NF009536">
    <property type="entry name" value="PRK12901.1"/>
    <property type="match status" value="1"/>
</dbReference>
<evidence type="ECO:0000256" key="5">
    <source>
        <dbReference type="ARBA" id="ARBA00022490"/>
    </source>
</evidence>
<evidence type="ECO:0000256" key="10">
    <source>
        <dbReference type="ARBA" id="ARBA00022967"/>
    </source>
</evidence>
<dbReference type="PANTHER" id="PTHR30612:SF0">
    <property type="entry name" value="CHLOROPLAST PROTEIN-TRANSPORTING ATPASE"/>
    <property type="match status" value="1"/>
</dbReference>
<evidence type="ECO:0000256" key="4">
    <source>
        <dbReference type="ARBA" id="ARBA00022475"/>
    </source>
</evidence>
<dbReference type="HAMAP" id="MF_01382">
    <property type="entry name" value="SecA"/>
    <property type="match status" value="1"/>
</dbReference>
<dbReference type="SMART" id="SM00957">
    <property type="entry name" value="SecA_DEAD"/>
    <property type="match status" value="1"/>
</dbReference>
<name>A0A1W2H1X4_9BACT</name>
<feature type="binding site" evidence="13">
    <location>
        <position position="180"/>
    </location>
    <ligand>
        <name>ATP</name>
        <dbReference type="ChEBI" id="CHEBI:30616"/>
    </ligand>
</feature>
<feature type="compositionally biased region" description="Low complexity" evidence="15">
    <location>
        <begin position="1061"/>
        <end position="1075"/>
    </location>
</feature>
<dbReference type="GO" id="GO:0005829">
    <property type="term" value="C:cytosol"/>
    <property type="evidence" value="ECO:0007669"/>
    <property type="project" value="TreeGrafter"/>
</dbReference>
<keyword evidence="11 13" id="KW-0811">Translocation</keyword>
<dbReference type="SUPFAM" id="SSF81767">
    <property type="entry name" value="Pre-protein crosslinking domain of SecA"/>
    <property type="match status" value="1"/>
</dbReference>
<dbReference type="STRING" id="758820.SAMN00777080_1538"/>
<dbReference type="AlphaFoldDB" id="A0A1W2H1X4"/>
<reference evidence="20" key="1">
    <citation type="submission" date="2017-04" db="EMBL/GenBank/DDBJ databases">
        <authorList>
            <person name="Varghese N."/>
            <person name="Submissions S."/>
        </authorList>
    </citation>
    <scope>NUCLEOTIDE SEQUENCE [LARGE SCALE GENOMIC DNA]</scope>
    <source>
        <strain evidence="20">DSM 16537</strain>
    </source>
</reference>
<dbReference type="GO" id="GO:0017038">
    <property type="term" value="P:protein import"/>
    <property type="evidence" value="ECO:0007669"/>
    <property type="project" value="InterPro"/>
</dbReference>
<dbReference type="CDD" id="cd18803">
    <property type="entry name" value="SF2_C_secA"/>
    <property type="match status" value="1"/>
</dbReference>
<dbReference type="Proteomes" id="UP000192333">
    <property type="component" value="Chromosome I"/>
</dbReference>
<dbReference type="PROSITE" id="PS51194">
    <property type="entry name" value="HELICASE_CTER"/>
    <property type="match status" value="1"/>
</dbReference>
<evidence type="ECO:0000256" key="1">
    <source>
        <dbReference type="ARBA" id="ARBA00004496"/>
    </source>
</evidence>
<dbReference type="InterPro" id="IPR014018">
    <property type="entry name" value="SecA_motor_DEAD"/>
</dbReference>
<keyword evidence="5 13" id="KW-0963">Cytoplasm</keyword>
<keyword evidence="8 13" id="KW-0067">ATP-binding</keyword>
<keyword evidence="20" id="KW-1185">Reference proteome</keyword>
<dbReference type="Pfam" id="PF07517">
    <property type="entry name" value="SecA_DEAD"/>
    <property type="match status" value="1"/>
</dbReference>
<comment type="catalytic activity">
    <reaction evidence="13">
        <text>ATP + H2O + cellular proteinSide 1 = ADP + phosphate + cellular proteinSide 2.</text>
        <dbReference type="EC" id="7.4.2.8"/>
    </reaction>
</comment>
<keyword evidence="6" id="KW-0997">Cell inner membrane</keyword>
<dbReference type="InterPro" id="IPR011116">
    <property type="entry name" value="SecA_Wing/Scaffold"/>
</dbReference>
<sequence length="1126" mass="127494">MLELLAKGLAKVFGTKSDRDIKELAPKVPLINEAYNKLRNLSDEELRAKTEEIKNIINADLKSFDDTIASLREKINALASDKVHEKDALFNEIDRTEKSRDEALELALDKVLYQAFAIVKETARRFKENGKLVVKATLRDKELAAKKSNVEISGEDAIWHNKWMAAGTEVVWDMIHYDVQLIGGMVLHKGKIAEMATGEGKTLVSTLPAYLNALAGRGVHLVTVNDYLAKRDSEWNAPLFEFHGLTVDCIDKYPPNSDQRRKAYASDIVYGTNNEFGFDYLRDNMARDANDLVQGKHHFAMIDEVDSVLIDDARTPLIISGPIPRGDEHEFMDMKPRVSTLVDEQRKLVQGFLTSAKKLISEGNEKEGGLALFRAYRGMPKYKPLIKYLSEPGIRVILQKTENFYLQDNKRMMPEADEPLLFTIEEKTNGIELTDNGIEVITQKNENPTFFILPDIGVEIAEMEKNPDLDDREKLIRKEEIIKDYGIKAQRIHTVNQLLKAYCMFEKDTEYILVDGKVKIVDEQTGRVMEGRRYSDGLHQAIEAKENVKVEDATQTYATITLQNYFRMYHKLAGMTGTAETEAGEFWTIYKLDVVVIPTNRPIVRDDREDKVYKTVREKFNAVADEIVELTTAGRPVLVGTTSVEISEVLSRMLTIRKIQHQVLNAKQHAREADVVAEAGKPGTVTIATNMAGRGTDIKLTPESRAAGGLAIVGTERHESRRVDRQLRGRSGRQGDVGSSQFFVSLEDNLMRMFGSDRIAKLMDRMGLEEGEVIQHSMITKSIERAQRKVEENNFGVRKRLLEYDDVMNSQREVVYKRRRNALMGERLELDILNVMYDVAEDIIQMGKSTEDVENLRMNIFSSLGIDHPFTIEDLKSKESNVLTRELFDAAYKNYVSKNERILVKALPILKDVYTQRGATVKEIMVPITDGVKQIGVVINLESAVKHEGSDLIRAIEKNVTLAIIDQNWKEHLRDMDDLKQSVQNAVYEQKDPLLIYKFEAFEMFKRFVGRLNEDTISFISKAELPTQDPSQVKAAQSQRRDDTNVKASKEEVGSSLNPGARRQAAAAVANRTEAPQVVAPRKSEKVYGRNDKVTVQYADGKVMKEVKYKSVEQDVAAGKCVVIEH</sequence>
<evidence type="ECO:0000313" key="20">
    <source>
        <dbReference type="Proteomes" id="UP000192333"/>
    </source>
</evidence>
<dbReference type="InterPro" id="IPR036670">
    <property type="entry name" value="SecA_X-link_sf"/>
</dbReference>
<keyword evidence="14" id="KW-0175">Coiled coil</keyword>
<evidence type="ECO:0000256" key="3">
    <source>
        <dbReference type="ARBA" id="ARBA00022448"/>
    </source>
</evidence>
<comment type="subunit">
    <text evidence="13">Monomer and homodimer. Part of the essential Sec protein translocation apparatus which comprises SecA, SecYEG and auxiliary proteins SecDF. Other proteins may also be involved.</text>
</comment>
<dbReference type="GO" id="GO:0043952">
    <property type="term" value="P:protein transport by the Sec complex"/>
    <property type="evidence" value="ECO:0007669"/>
    <property type="project" value="TreeGrafter"/>
</dbReference>
<organism evidence="19 20">
    <name type="scientific">Aquiflexum balticum DSM 16537</name>
    <dbReference type="NCBI Taxonomy" id="758820"/>
    <lineage>
        <taxon>Bacteria</taxon>
        <taxon>Pseudomonadati</taxon>
        <taxon>Bacteroidota</taxon>
        <taxon>Cytophagia</taxon>
        <taxon>Cytophagales</taxon>
        <taxon>Cyclobacteriaceae</taxon>
        <taxon>Aquiflexum</taxon>
    </lineage>
</organism>
<evidence type="ECO:0000256" key="15">
    <source>
        <dbReference type="SAM" id="MobiDB-lite"/>
    </source>
</evidence>
<dbReference type="PRINTS" id="PR00906">
    <property type="entry name" value="SECA"/>
</dbReference>
<dbReference type="GO" id="GO:0065002">
    <property type="term" value="P:intracellular protein transmembrane transport"/>
    <property type="evidence" value="ECO:0007669"/>
    <property type="project" value="UniProtKB-UniRule"/>
</dbReference>
<dbReference type="Gene3D" id="3.40.50.300">
    <property type="entry name" value="P-loop containing nucleotide triphosphate hydrolases"/>
    <property type="match status" value="3"/>
</dbReference>
<evidence type="ECO:0000256" key="7">
    <source>
        <dbReference type="ARBA" id="ARBA00022741"/>
    </source>
</evidence>
<feature type="domain" description="Helicase ATP-binding" evidence="16">
    <location>
        <begin position="182"/>
        <end position="341"/>
    </location>
</feature>
<accession>A0A1W2H1X4</accession>
<dbReference type="CDD" id="cd17928">
    <property type="entry name" value="DEXDc_SecA"/>
    <property type="match status" value="1"/>
</dbReference>
<keyword evidence="10 13" id="KW-1278">Translocase</keyword>
<dbReference type="Pfam" id="PF07516">
    <property type="entry name" value="SecA_SW"/>
    <property type="match status" value="1"/>
</dbReference>
<dbReference type="EMBL" id="LT838813">
    <property type="protein sequence ID" value="SMD42967.1"/>
    <property type="molecule type" value="Genomic_DNA"/>
</dbReference>
<evidence type="ECO:0000259" key="18">
    <source>
        <dbReference type="PROSITE" id="PS51196"/>
    </source>
</evidence>
<feature type="binding site" evidence="13">
    <location>
        <position position="697"/>
    </location>
    <ligand>
        <name>ATP</name>
        <dbReference type="ChEBI" id="CHEBI:30616"/>
    </ligand>
</feature>
<dbReference type="SUPFAM" id="SSF52540">
    <property type="entry name" value="P-loop containing nucleoside triphosphate hydrolases"/>
    <property type="match status" value="2"/>
</dbReference>
<keyword evidence="7 13" id="KW-0547">Nucleotide-binding</keyword>
<feature type="domain" description="SecA family profile" evidence="18">
    <location>
        <begin position="6"/>
        <end position="775"/>
    </location>
</feature>
<dbReference type="RefSeq" id="WP_084119716.1">
    <property type="nucleotide sequence ID" value="NZ_LT838813.1"/>
</dbReference>
<dbReference type="InterPro" id="IPR027417">
    <property type="entry name" value="P-loop_NTPase"/>
</dbReference>
<dbReference type="GO" id="GO:0006605">
    <property type="term" value="P:protein targeting"/>
    <property type="evidence" value="ECO:0007669"/>
    <property type="project" value="UniProtKB-UniRule"/>
</dbReference>
<comment type="subcellular location">
    <subcellularLocation>
        <location evidence="13">Cell membrane</location>
        <topology evidence="13">Peripheral membrane protein</topology>
        <orientation evidence="13">Cytoplasmic side</orientation>
    </subcellularLocation>
    <subcellularLocation>
        <location evidence="1 13">Cytoplasm</location>
    </subcellularLocation>
    <text evidence="13">Distribution is 50-50.</text>
</comment>
<keyword evidence="3 13" id="KW-0813">Transport</keyword>
<dbReference type="InterPro" id="IPR014001">
    <property type="entry name" value="Helicase_ATP-bd"/>
</dbReference>
<evidence type="ECO:0000256" key="2">
    <source>
        <dbReference type="ARBA" id="ARBA00007650"/>
    </source>
</evidence>
<dbReference type="InterPro" id="IPR011115">
    <property type="entry name" value="SecA_DEAD"/>
</dbReference>
<dbReference type="SMART" id="SM00958">
    <property type="entry name" value="SecA_PP_bind"/>
    <property type="match status" value="1"/>
</dbReference>
<dbReference type="InterPro" id="IPR044722">
    <property type="entry name" value="SecA_SF2_C"/>
</dbReference>
<dbReference type="InterPro" id="IPR000185">
    <property type="entry name" value="SecA"/>
</dbReference>
<dbReference type="PROSITE" id="PS51196">
    <property type="entry name" value="SECA_MOTOR_DEAD"/>
    <property type="match status" value="1"/>
</dbReference>
<dbReference type="InterPro" id="IPR011130">
    <property type="entry name" value="SecA_preprotein_X-link_dom"/>
</dbReference>
<dbReference type="InterPro" id="IPR020937">
    <property type="entry name" value="SecA_CS"/>
</dbReference>
<dbReference type="Gene3D" id="3.90.1440.10">
    <property type="entry name" value="SecA, preprotein cross-linking domain"/>
    <property type="match status" value="1"/>
</dbReference>